<dbReference type="SFLD" id="SFLDG01091">
    <property type="entry name" value="uncharacterized_CHP01210-like"/>
    <property type="match status" value="1"/>
</dbReference>
<accession>A0A1I0V5H9</accession>
<dbReference type="Pfam" id="PF16199">
    <property type="entry name" value="Radical_SAM_C"/>
    <property type="match status" value="1"/>
</dbReference>
<dbReference type="STRING" id="1120918.SAMN05216249_101174"/>
<evidence type="ECO:0000256" key="3">
    <source>
        <dbReference type="ARBA" id="ARBA00022691"/>
    </source>
</evidence>
<dbReference type="SFLD" id="SFLDS00029">
    <property type="entry name" value="Radical_SAM"/>
    <property type="match status" value="1"/>
</dbReference>
<dbReference type="RefSeq" id="WP_092869884.1">
    <property type="nucleotide sequence ID" value="NZ_FOJY01000001.1"/>
</dbReference>
<keyword evidence="2" id="KW-0004">4Fe-4S</keyword>
<evidence type="ECO:0000256" key="2">
    <source>
        <dbReference type="ARBA" id="ARBA00022485"/>
    </source>
</evidence>
<evidence type="ECO:0000256" key="1">
    <source>
        <dbReference type="ARBA" id="ARBA00001966"/>
    </source>
</evidence>
<keyword evidence="9" id="KW-1185">Reference proteome</keyword>
<dbReference type="SUPFAM" id="SSF102114">
    <property type="entry name" value="Radical SAM enzymes"/>
    <property type="match status" value="1"/>
</dbReference>
<proteinExistence type="predicted"/>
<dbReference type="InterPro" id="IPR007197">
    <property type="entry name" value="rSAM"/>
</dbReference>
<dbReference type="Proteomes" id="UP000198838">
    <property type="component" value="Unassembled WGS sequence"/>
</dbReference>
<dbReference type="InterPro" id="IPR006638">
    <property type="entry name" value="Elp3/MiaA/NifB-like_rSAM"/>
</dbReference>
<protein>
    <recommendedName>
        <fullName evidence="7">Radical SAM core domain-containing protein</fullName>
    </recommendedName>
</protein>
<keyword evidence="4" id="KW-0479">Metal-binding</keyword>
<dbReference type="GO" id="GO:0046872">
    <property type="term" value="F:metal ion binding"/>
    <property type="evidence" value="ECO:0007669"/>
    <property type="project" value="UniProtKB-KW"/>
</dbReference>
<keyword evidence="6" id="KW-0411">Iron-sulfur</keyword>
<evidence type="ECO:0000256" key="6">
    <source>
        <dbReference type="ARBA" id="ARBA00023014"/>
    </source>
</evidence>
<keyword evidence="3" id="KW-0949">S-adenosyl-L-methionine</keyword>
<dbReference type="GO" id="GO:0051539">
    <property type="term" value="F:4 iron, 4 sulfur cluster binding"/>
    <property type="evidence" value="ECO:0007669"/>
    <property type="project" value="UniProtKB-KW"/>
</dbReference>
<dbReference type="InterPro" id="IPR005911">
    <property type="entry name" value="YhcC-like"/>
</dbReference>
<evidence type="ECO:0000313" key="9">
    <source>
        <dbReference type="Proteomes" id="UP000198838"/>
    </source>
</evidence>
<dbReference type="Gene3D" id="3.80.30.20">
    <property type="entry name" value="tm_1862 like domain"/>
    <property type="match status" value="1"/>
</dbReference>
<dbReference type="AlphaFoldDB" id="A0A1I0V5H9"/>
<dbReference type="InterPro" id="IPR039661">
    <property type="entry name" value="ELP3"/>
</dbReference>
<dbReference type="InterPro" id="IPR032432">
    <property type="entry name" value="Radical_SAM_C"/>
</dbReference>
<dbReference type="SMART" id="SM00729">
    <property type="entry name" value="Elp3"/>
    <property type="match status" value="1"/>
</dbReference>
<evidence type="ECO:0000313" key="8">
    <source>
        <dbReference type="EMBL" id="SFA71594.1"/>
    </source>
</evidence>
<reference evidence="8 9" key="1">
    <citation type="submission" date="2016-10" db="EMBL/GenBank/DDBJ databases">
        <authorList>
            <person name="de Groot N.N."/>
        </authorList>
    </citation>
    <scope>NUCLEOTIDE SEQUENCE [LARGE SCALE GENOMIC DNA]</scope>
    <source>
        <strain evidence="8 9">DSM 5522</strain>
    </source>
</reference>
<sequence>MNEKEIYYHYSDYLKEKYNTKVYKLPVNLPVGCPNRKDSQGCIFCAPVGTGFESLEENISVKNQLIKNRDYIGKRYKAKKFIAYFQNYTNTYLPFEQFKTYINEAMEVEDIVEISISTRPDCISKKILDFLLEVHNKGYEINIELGLQSVNYKTLQLINRGHGLGEFISAVLNIKKYPFTICTHMILNLPYDDITDVIEGANVLSSLPVDIIKLHSLYIAKNTILCEQYENGKIHLCSKDEYINRLGEFLSRLRPNICIERLFARAPERDVVFANWNSSWWKLKDEFVSYMCENQLKQGCNYEILNEKALKKAGF</sequence>
<dbReference type="PANTHER" id="PTHR11135:SF1">
    <property type="entry name" value="PROTEIN YHCC"/>
    <property type="match status" value="1"/>
</dbReference>
<evidence type="ECO:0000256" key="5">
    <source>
        <dbReference type="ARBA" id="ARBA00023004"/>
    </source>
</evidence>
<gene>
    <name evidence="8" type="ORF">SAMN05216249_101174</name>
</gene>
<dbReference type="EMBL" id="FOJY01000001">
    <property type="protein sequence ID" value="SFA71594.1"/>
    <property type="molecule type" value="Genomic_DNA"/>
</dbReference>
<dbReference type="SFLD" id="SFLDG01086">
    <property type="entry name" value="elongater_protein-like"/>
    <property type="match status" value="1"/>
</dbReference>
<evidence type="ECO:0000259" key="7">
    <source>
        <dbReference type="PROSITE" id="PS51918"/>
    </source>
</evidence>
<dbReference type="PROSITE" id="PS51918">
    <property type="entry name" value="RADICAL_SAM"/>
    <property type="match status" value="1"/>
</dbReference>
<dbReference type="PANTHER" id="PTHR11135">
    <property type="entry name" value="HISTONE ACETYLTRANSFERASE-RELATED"/>
    <property type="match status" value="1"/>
</dbReference>
<feature type="domain" description="Radical SAM core" evidence="7">
    <location>
        <begin position="19"/>
        <end position="256"/>
    </location>
</feature>
<dbReference type="OrthoDB" id="9801689at2"/>
<dbReference type="GO" id="GO:0003824">
    <property type="term" value="F:catalytic activity"/>
    <property type="evidence" value="ECO:0007669"/>
    <property type="project" value="InterPro"/>
</dbReference>
<name>A0A1I0V5H9_9FIRM</name>
<dbReference type="InterPro" id="IPR058240">
    <property type="entry name" value="rSAM_sf"/>
</dbReference>
<evidence type="ECO:0000256" key="4">
    <source>
        <dbReference type="ARBA" id="ARBA00022723"/>
    </source>
</evidence>
<organism evidence="8 9">
    <name type="scientific">Acetitomaculum ruminis DSM 5522</name>
    <dbReference type="NCBI Taxonomy" id="1120918"/>
    <lineage>
        <taxon>Bacteria</taxon>
        <taxon>Bacillati</taxon>
        <taxon>Bacillota</taxon>
        <taxon>Clostridia</taxon>
        <taxon>Lachnospirales</taxon>
        <taxon>Lachnospiraceae</taxon>
        <taxon>Acetitomaculum</taxon>
    </lineage>
</organism>
<keyword evidence="5" id="KW-0408">Iron</keyword>
<dbReference type="InterPro" id="IPR023404">
    <property type="entry name" value="rSAM_horseshoe"/>
</dbReference>
<comment type="cofactor">
    <cofactor evidence="1">
        <name>[4Fe-4S] cluster</name>
        <dbReference type="ChEBI" id="CHEBI:49883"/>
    </cofactor>
</comment>
<dbReference type="Pfam" id="PF04055">
    <property type="entry name" value="Radical_SAM"/>
    <property type="match status" value="1"/>
</dbReference>
<dbReference type="NCBIfam" id="TIGR01212">
    <property type="entry name" value="TIGR01212 family radical SAM protein"/>
    <property type="match status" value="1"/>
</dbReference>